<reference evidence="2" key="1">
    <citation type="submission" date="2020-03" db="EMBL/GenBank/DDBJ databases">
        <title>The deep terrestrial virosphere.</title>
        <authorList>
            <person name="Holmfeldt K."/>
            <person name="Nilsson E."/>
            <person name="Simone D."/>
            <person name="Lopez-Fernandez M."/>
            <person name="Wu X."/>
            <person name="de Brujin I."/>
            <person name="Lundin D."/>
            <person name="Andersson A."/>
            <person name="Bertilsson S."/>
            <person name="Dopson M."/>
        </authorList>
    </citation>
    <scope>NUCLEOTIDE SEQUENCE</scope>
    <source>
        <strain evidence="3">MM171A00328</strain>
        <strain evidence="2">MM171B00216</strain>
    </source>
</reference>
<organism evidence="2">
    <name type="scientific">viral metagenome</name>
    <dbReference type="NCBI Taxonomy" id="1070528"/>
    <lineage>
        <taxon>unclassified sequences</taxon>
        <taxon>metagenomes</taxon>
        <taxon>organismal metagenomes</taxon>
    </lineage>
</organism>
<dbReference type="AlphaFoldDB" id="A0A6H1Z7K3"/>
<evidence type="ECO:0000313" key="3">
    <source>
        <dbReference type="EMBL" id="QJB00681.1"/>
    </source>
</evidence>
<proteinExistence type="predicted"/>
<dbReference type="EMBL" id="MT143888">
    <property type="protein sequence ID" value="QJA43518.1"/>
    <property type="molecule type" value="Genomic_DNA"/>
</dbReference>
<protein>
    <submittedName>
        <fullName evidence="2">Uncharacterized protein</fullName>
    </submittedName>
</protein>
<name>A0A6H1Z7K3_9ZZZZ</name>
<evidence type="ECO:0000313" key="2">
    <source>
        <dbReference type="EMBL" id="QJA43518.1"/>
    </source>
</evidence>
<sequence>MADVVYVVDNGLAITSDRLLDTPTHNPPKWVDMGTGATPADPTDTVLETPGPEARTEGTETQETTTTTDDTFQVVGTITKTTGAGAITECGLFSHLTSTTGFLYLHATFDAINLNVGDSIEFTVQAQYTN</sequence>
<evidence type="ECO:0000256" key="1">
    <source>
        <dbReference type="SAM" id="MobiDB-lite"/>
    </source>
</evidence>
<gene>
    <name evidence="3" type="ORF">MM171A00328_0046</name>
    <name evidence="2" type="ORF">MM171B00216_0018</name>
</gene>
<accession>A0A6H1Z7K3</accession>
<dbReference type="EMBL" id="MT143698">
    <property type="protein sequence ID" value="QJB00681.1"/>
    <property type="molecule type" value="Genomic_DNA"/>
</dbReference>
<feature type="region of interest" description="Disordered" evidence="1">
    <location>
        <begin position="25"/>
        <end position="66"/>
    </location>
</feature>